<keyword evidence="1" id="KW-0812">Transmembrane</keyword>
<dbReference type="InterPro" id="IPR024079">
    <property type="entry name" value="MetalloPept_cat_dom_sf"/>
</dbReference>
<evidence type="ECO:0000256" key="1">
    <source>
        <dbReference type="SAM" id="Phobius"/>
    </source>
</evidence>
<evidence type="ECO:0000313" key="3">
    <source>
        <dbReference type="Proteomes" id="UP001500101"/>
    </source>
</evidence>
<feature type="transmembrane region" description="Helical" evidence="1">
    <location>
        <begin position="9"/>
        <end position="28"/>
    </location>
</feature>
<keyword evidence="3" id="KW-1185">Reference proteome</keyword>
<dbReference type="Gene3D" id="1.10.472.150">
    <property type="entry name" value="Glucose-regulated metallo-peptidase M90, N-terminal domain"/>
    <property type="match status" value="1"/>
</dbReference>
<protein>
    <submittedName>
        <fullName evidence="2">Zinc-dependent peptidase</fullName>
    </submittedName>
</protein>
<dbReference type="Pfam" id="PF06167">
    <property type="entry name" value="Peptidase_M90"/>
    <property type="match status" value="1"/>
</dbReference>
<sequence length="272" mass="31133">MYLIMDDRAIWMLVLVFLFGAIMIYFVWKRVGNKKIVNSVIPSTEQIQAVLTAHVGFFNRLSKDQQEVFISRVAYFLKTTKISPEKGVSITDEHRVLVAASATIPLFHFHNWSYENLDEVLIYPGTFNEKYNTAEEKRNILGMVGDGAMHRKMILSLPALLAGFSKNSDGNTAIHEFVHLIDKADGEVDGIPEYLIPKELIQPWLEEMHQTISAIRRDKSDIRDYAATNPAEFLAVVSEYFFQKPKLLKEDHPELYELLDEIYSDKKDASAS</sequence>
<organism evidence="2 3">
    <name type="scientific">Sphingobacterium kyonggiense</name>
    <dbReference type="NCBI Taxonomy" id="714075"/>
    <lineage>
        <taxon>Bacteria</taxon>
        <taxon>Pseudomonadati</taxon>
        <taxon>Bacteroidota</taxon>
        <taxon>Sphingobacteriia</taxon>
        <taxon>Sphingobacteriales</taxon>
        <taxon>Sphingobacteriaceae</taxon>
        <taxon>Sphingobacterium</taxon>
    </lineage>
</organism>
<name>A0ABP7Z6I0_9SPHI</name>
<proteinExistence type="predicted"/>
<gene>
    <name evidence="2" type="ORF">GCM10022216_31350</name>
</gene>
<dbReference type="SUPFAM" id="SSF55486">
    <property type="entry name" value="Metalloproteases ('zincins'), catalytic domain"/>
    <property type="match status" value="1"/>
</dbReference>
<dbReference type="InterPro" id="IPR042252">
    <property type="entry name" value="MtfA_N"/>
</dbReference>
<dbReference type="PANTHER" id="PTHR30164:SF2">
    <property type="entry name" value="PROTEIN MTFA"/>
    <property type="match status" value="1"/>
</dbReference>
<comment type="caution">
    <text evidence="2">The sequence shown here is derived from an EMBL/GenBank/DDBJ whole genome shotgun (WGS) entry which is preliminary data.</text>
</comment>
<dbReference type="EMBL" id="BAAAZI010000012">
    <property type="protein sequence ID" value="GAA4146433.1"/>
    <property type="molecule type" value="Genomic_DNA"/>
</dbReference>
<keyword evidence="1" id="KW-0472">Membrane</keyword>
<dbReference type="InterPro" id="IPR010384">
    <property type="entry name" value="MtfA_fam"/>
</dbReference>
<dbReference type="RefSeq" id="WP_344675732.1">
    <property type="nucleotide sequence ID" value="NZ_BAAAZI010000012.1"/>
</dbReference>
<accession>A0ABP7Z6I0</accession>
<dbReference type="Proteomes" id="UP001500101">
    <property type="component" value="Unassembled WGS sequence"/>
</dbReference>
<dbReference type="Gene3D" id="3.40.390.10">
    <property type="entry name" value="Collagenase (Catalytic Domain)"/>
    <property type="match status" value="1"/>
</dbReference>
<evidence type="ECO:0000313" key="2">
    <source>
        <dbReference type="EMBL" id="GAA4146433.1"/>
    </source>
</evidence>
<dbReference type="PANTHER" id="PTHR30164">
    <property type="entry name" value="MTFA PEPTIDASE"/>
    <property type="match status" value="1"/>
</dbReference>
<reference evidence="3" key="1">
    <citation type="journal article" date="2019" name="Int. J. Syst. Evol. Microbiol.">
        <title>The Global Catalogue of Microorganisms (GCM) 10K type strain sequencing project: providing services to taxonomists for standard genome sequencing and annotation.</title>
        <authorList>
            <consortium name="The Broad Institute Genomics Platform"/>
            <consortium name="The Broad Institute Genome Sequencing Center for Infectious Disease"/>
            <person name="Wu L."/>
            <person name="Ma J."/>
        </authorList>
    </citation>
    <scope>NUCLEOTIDE SEQUENCE [LARGE SCALE GENOMIC DNA]</scope>
    <source>
        <strain evidence="3">JCM 16704</strain>
    </source>
</reference>
<dbReference type="CDD" id="cd20169">
    <property type="entry name" value="Peptidase_M90_mtfA"/>
    <property type="match status" value="1"/>
</dbReference>
<keyword evidence="1" id="KW-1133">Transmembrane helix</keyword>